<reference evidence="2" key="1">
    <citation type="submission" date="2021-04" db="EMBL/GenBank/DDBJ databases">
        <title>Dactylosporangium aurantiacum NRRL B-8018 full assembly.</title>
        <authorList>
            <person name="Hartkoorn R.C."/>
            <person name="Beaudoing E."/>
            <person name="Hot D."/>
        </authorList>
    </citation>
    <scope>NUCLEOTIDE SEQUENCE</scope>
    <source>
        <strain evidence="2">NRRL B-8018</strain>
    </source>
</reference>
<dbReference type="Gene3D" id="1.25.10.10">
    <property type="entry name" value="Leucine-rich Repeat Variant"/>
    <property type="match status" value="1"/>
</dbReference>
<name>A0A9Q9MGF6_9ACTN</name>
<dbReference type="SUPFAM" id="SSF48371">
    <property type="entry name" value="ARM repeat"/>
    <property type="match status" value="1"/>
</dbReference>
<dbReference type="Proteomes" id="UP001058003">
    <property type="component" value="Chromosome"/>
</dbReference>
<dbReference type="EMBL" id="CP073767">
    <property type="protein sequence ID" value="UWZ51581.1"/>
    <property type="molecule type" value="Genomic_DNA"/>
</dbReference>
<sequence length="747" mass="79902">MGPAFLVWLSDALRLMRSEELSPHIRRHTGVLLEASLSSVLVVDGTRTAVRRSVLLAIDVNAGAERVAEVERFCLEHSSQFGVLVSFLISNGPPDARTQQILARHRVLHVTVADGDADTPPTPESIGNLRQLLLGAVPVGNVLRQLEQLEAGAETADGDDGERLLEAAYLTLLSLYHAEWEFLGDGARRHRTVGIAGTGVHSAIVEGYAVQSYPSGGGSRHVYLPSLDGLERGLSLAATAYDLALRLERGGVRGPTAEAVSRVSRLFLSYYLSWLDGRGHVLDGDGLRREREAFVGAPHISLVSAGLPDRPPVEQLTFLDLLEGVRAREATQDLLDGIEAMVPKVQQRCLEALARFGTLEDIRPLEPFILSPRESLRDAALAVIGRMGGDAAAATLSELLNAELVPMSVAFLDAVASTRSPLALRNLIIFGAGRGQAEPPVFGAIESCLDGLGVDGVRGAGPGLVPAGVLERYVAFLLDAGATRLALKLIGAFELAACFCHVERALRDESLVTRVNAIRVVPLVPSDRLVQAMVDALAHPPDDYEQRKLLEWMTSNLHANQHRAERAGRITGVADLDLRTAVMAALTKVDTDLARTLLAGLAAEAPDDTPDGGGAAPHEAPGGWPEIPLLNSIFACPGELTVWVSHGSREREPDTMAMASLIHGNRFADTQSSGEAASMLSGGMSLTQGTEREIFNDVVLPCLRGERPRFPISAGMGESVTTKIEDGRTVVTGRRDLHAPDAADREE</sequence>
<dbReference type="InterPro" id="IPR016024">
    <property type="entry name" value="ARM-type_fold"/>
</dbReference>
<evidence type="ECO:0000256" key="1">
    <source>
        <dbReference type="SAM" id="MobiDB-lite"/>
    </source>
</evidence>
<keyword evidence="3" id="KW-1185">Reference proteome</keyword>
<evidence type="ECO:0000313" key="3">
    <source>
        <dbReference type="Proteomes" id="UP001058003"/>
    </source>
</evidence>
<organism evidence="2 3">
    <name type="scientific">Dactylosporangium aurantiacum</name>
    <dbReference type="NCBI Taxonomy" id="35754"/>
    <lineage>
        <taxon>Bacteria</taxon>
        <taxon>Bacillati</taxon>
        <taxon>Actinomycetota</taxon>
        <taxon>Actinomycetes</taxon>
        <taxon>Micromonosporales</taxon>
        <taxon>Micromonosporaceae</taxon>
        <taxon>Dactylosporangium</taxon>
    </lineage>
</organism>
<dbReference type="KEGG" id="daur:Daura_33195"/>
<proteinExistence type="predicted"/>
<dbReference type="AlphaFoldDB" id="A0A9Q9MGF6"/>
<protein>
    <submittedName>
        <fullName evidence="2">HEAT repeat domain-containing protein</fullName>
    </submittedName>
</protein>
<dbReference type="RefSeq" id="WP_033359133.1">
    <property type="nucleotide sequence ID" value="NZ_CP073767.1"/>
</dbReference>
<evidence type="ECO:0000313" key="2">
    <source>
        <dbReference type="EMBL" id="UWZ51581.1"/>
    </source>
</evidence>
<feature type="region of interest" description="Disordered" evidence="1">
    <location>
        <begin position="728"/>
        <end position="747"/>
    </location>
</feature>
<gene>
    <name evidence="2" type="ORF">Daura_33195</name>
</gene>
<accession>A0A9Q9MGF6</accession>
<dbReference type="InterPro" id="IPR011989">
    <property type="entry name" value="ARM-like"/>
</dbReference>